<dbReference type="PROSITE" id="PS51318">
    <property type="entry name" value="TAT"/>
    <property type="match status" value="1"/>
</dbReference>
<feature type="chain" id="PRO_5047339013" evidence="1">
    <location>
        <begin position="27"/>
        <end position="293"/>
    </location>
</feature>
<dbReference type="PROSITE" id="PS51257">
    <property type="entry name" value="PROKAR_LIPOPROTEIN"/>
    <property type="match status" value="1"/>
</dbReference>
<evidence type="ECO:0000313" key="3">
    <source>
        <dbReference type="EMBL" id="MEK8050008.1"/>
    </source>
</evidence>
<keyword evidence="4" id="KW-1185">Reference proteome</keyword>
<evidence type="ECO:0000259" key="2">
    <source>
        <dbReference type="Pfam" id="PF14339"/>
    </source>
</evidence>
<dbReference type="InterPro" id="IPR006311">
    <property type="entry name" value="TAT_signal"/>
</dbReference>
<reference evidence="3 4" key="1">
    <citation type="submission" date="2024-04" db="EMBL/GenBank/DDBJ databases">
        <title>Novel species of the genus Ideonella isolated from streams.</title>
        <authorList>
            <person name="Lu H."/>
        </authorList>
    </citation>
    <scope>NUCLEOTIDE SEQUENCE [LARGE SCALE GENOMIC DNA]</scope>
    <source>
        <strain evidence="3 4">DXS22W</strain>
    </source>
</reference>
<keyword evidence="1" id="KW-0732">Signal</keyword>
<proteinExistence type="predicted"/>
<dbReference type="Gene3D" id="2.130.10.10">
    <property type="entry name" value="YVTN repeat-like/Quinoprotein amine dehydrogenase"/>
    <property type="match status" value="1"/>
</dbReference>
<dbReference type="InterPro" id="IPR015943">
    <property type="entry name" value="WD40/YVTN_repeat-like_dom_sf"/>
</dbReference>
<evidence type="ECO:0000313" key="4">
    <source>
        <dbReference type="Proteomes" id="UP001365405"/>
    </source>
</evidence>
<dbReference type="RefSeq" id="WP_341409677.1">
    <property type="nucleotide sequence ID" value="NZ_JBBUTH010000003.1"/>
</dbReference>
<dbReference type="Pfam" id="PF14339">
    <property type="entry name" value="DUF4394"/>
    <property type="match status" value="1"/>
</dbReference>
<sequence length="293" mass="30224">MPESSTRRHLLSVLTAASAAALAACAGVPGAPREAPEPPPVPRKETVLAVTDAGELIRFNAGTPQRIDSRVPLRGLPAGQTLVGMDFRVARGVLYGLTSGGVLVTIDTASGQLKPVGTAAVALQGQRFGVDFNPAADRVRVVSDSGQNLRLHPDTGALAATDPPLAWAPGDVGAAQPPRVAAAGYTYNLRDDKRTTNYALDLATGALLTQGSHEDAVPPVSPNTGLLRTVGMLGTGALDDAAMDISDTDNTALAALRRHGRTRLYRLDLATGHAALLGTVGDGRALWGMAIQP</sequence>
<name>A0ABU9CDQ5_9BURK</name>
<dbReference type="InterPro" id="IPR025507">
    <property type="entry name" value="DUF4394"/>
</dbReference>
<protein>
    <submittedName>
        <fullName evidence="3">DUF4394 domain-containing protein</fullName>
    </submittedName>
</protein>
<organism evidence="3 4">
    <name type="scientific">Pseudaquabacterium inlustre</name>
    <dbReference type="NCBI Taxonomy" id="2984192"/>
    <lineage>
        <taxon>Bacteria</taxon>
        <taxon>Pseudomonadati</taxon>
        <taxon>Pseudomonadota</taxon>
        <taxon>Betaproteobacteria</taxon>
        <taxon>Burkholderiales</taxon>
        <taxon>Sphaerotilaceae</taxon>
        <taxon>Pseudaquabacterium</taxon>
    </lineage>
</organism>
<feature type="signal peptide" evidence="1">
    <location>
        <begin position="1"/>
        <end position="26"/>
    </location>
</feature>
<accession>A0ABU9CDQ5</accession>
<dbReference type="Proteomes" id="UP001365405">
    <property type="component" value="Unassembled WGS sequence"/>
</dbReference>
<evidence type="ECO:0000256" key="1">
    <source>
        <dbReference type="SAM" id="SignalP"/>
    </source>
</evidence>
<gene>
    <name evidence="3" type="ORF">AACH10_07145</name>
</gene>
<dbReference type="SUPFAM" id="SSF50998">
    <property type="entry name" value="Quinoprotein alcohol dehydrogenase-like"/>
    <property type="match status" value="1"/>
</dbReference>
<dbReference type="InterPro" id="IPR011047">
    <property type="entry name" value="Quinoprotein_ADH-like_sf"/>
</dbReference>
<comment type="caution">
    <text evidence="3">The sequence shown here is derived from an EMBL/GenBank/DDBJ whole genome shotgun (WGS) entry which is preliminary data.</text>
</comment>
<feature type="domain" description="DUF4394" evidence="2">
    <location>
        <begin position="56"/>
        <end position="290"/>
    </location>
</feature>
<dbReference type="EMBL" id="JBBUTH010000003">
    <property type="protein sequence ID" value="MEK8050008.1"/>
    <property type="molecule type" value="Genomic_DNA"/>
</dbReference>